<organism evidence="1 2">
    <name type="scientific">Racocetra persica</name>
    <dbReference type="NCBI Taxonomy" id="160502"/>
    <lineage>
        <taxon>Eukaryota</taxon>
        <taxon>Fungi</taxon>
        <taxon>Fungi incertae sedis</taxon>
        <taxon>Mucoromycota</taxon>
        <taxon>Glomeromycotina</taxon>
        <taxon>Glomeromycetes</taxon>
        <taxon>Diversisporales</taxon>
        <taxon>Gigasporaceae</taxon>
        <taxon>Racocetra</taxon>
    </lineage>
</organism>
<reference evidence="1" key="1">
    <citation type="submission" date="2021-06" db="EMBL/GenBank/DDBJ databases">
        <authorList>
            <person name="Kallberg Y."/>
            <person name="Tangrot J."/>
            <person name="Rosling A."/>
        </authorList>
    </citation>
    <scope>NUCLEOTIDE SEQUENCE</scope>
    <source>
        <strain evidence="1">MA461A</strain>
    </source>
</reference>
<keyword evidence="2" id="KW-1185">Reference proteome</keyword>
<name>A0ACA9RVR1_9GLOM</name>
<gene>
    <name evidence="1" type="ORF">RPERSI_LOCUS23429</name>
</gene>
<accession>A0ACA9RVR1</accession>
<dbReference type="Proteomes" id="UP000789920">
    <property type="component" value="Unassembled WGS sequence"/>
</dbReference>
<dbReference type="EMBL" id="CAJVQC010073052">
    <property type="protein sequence ID" value="CAG8811965.1"/>
    <property type="molecule type" value="Genomic_DNA"/>
</dbReference>
<feature type="non-terminal residue" evidence="1">
    <location>
        <position position="1"/>
    </location>
</feature>
<sequence length="209" mass="23670">ENIRTDFGTGVLKCTPGHDSTDYELGKKYQLPVIRQEIGSIREEFVKELEKKGICIKIEEYETNLACSTKSGRSEKTKRGNGVFLDNYEPEKDVLDTWFSSGLWPLIALAKEGKKFPSPPPNCYPITTLITVPFKQILLHGLIRDKHGKKMSKSLGNGVEPDELIEKYGCDSLRLFLLENNIWGSDLIYEESKIIEAKSETEAKQDVLK</sequence>
<evidence type="ECO:0000313" key="1">
    <source>
        <dbReference type="EMBL" id="CAG8811965.1"/>
    </source>
</evidence>
<comment type="caution">
    <text evidence="1">The sequence shown here is derived from an EMBL/GenBank/DDBJ whole genome shotgun (WGS) entry which is preliminary data.</text>
</comment>
<proteinExistence type="predicted"/>
<evidence type="ECO:0000313" key="2">
    <source>
        <dbReference type="Proteomes" id="UP000789920"/>
    </source>
</evidence>
<feature type="non-terminal residue" evidence="1">
    <location>
        <position position="209"/>
    </location>
</feature>
<protein>
    <submittedName>
        <fullName evidence="1">717_t:CDS:1</fullName>
    </submittedName>
</protein>